<keyword evidence="2" id="KW-0479">Metal-binding</keyword>
<dbReference type="AlphaFoldDB" id="A0A9P8CLQ2"/>
<dbReference type="RefSeq" id="XP_046115216.1">
    <property type="nucleotide sequence ID" value="XM_046265842.1"/>
</dbReference>
<dbReference type="PANTHER" id="PTHR28088">
    <property type="entry name" value="TRANSCRIPTIONAL ACTIVATOR HAA1-RELATED"/>
    <property type="match status" value="1"/>
</dbReference>
<dbReference type="InterPro" id="IPR036395">
    <property type="entry name" value="Cu_fist_DNA-bd_dom_sf"/>
</dbReference>
<comment type="caution">
    <text evidence="10">The sequence shown here is derived from an EMBL/GenBank/DDBJ whole genome shotgun (WGS) entry which is preliminary data.</text>
</comment>
<keyword evidence="7" id="KW-0539">Nucleus</keyword>
<sequence length="409" mass="43989">MLINGEKYACDACVRGHRVSNCHHSDRPLQHINKKGRPVSQCNHCRSARKARSSHVKCDCGEKTSKCAHIQPAVDGHTSTCCCNHGGRCSCVGKKEPTLDTVPETESDTEACNPLQSRPKVAARRRRAATVHSSADMMNFDQNGNRVSTSKASRPAHKTGPFTLNRVNSANSAGSLGAASEGMAEAHRGAVHQRRVKSEATSPMLSGSGFQMNGSIPPLDLSAIDYPSYAHGGNGTFEMFSSGYSPDNDASCFSAGLPSTAASVDWSHYDFPNDGFGPSSYSQAGTNGFGNFPDFASNADQIPNLINTTSNSGDVSEVEDFMPGADNDYNAALMRHDMMGNAADISTIDYTNFYSKDADLTQQTAPGTGMSMVEDDPAFYYPNYHESVVDENPDPMGTQIAAYNNWDEF</sequence>
<evidence type="ECO:0000256" key="2">
    <source>
        <dbReference type="ARBA" id="ARBA00022723"/>
    </source>
</evidence>
<keyword evidence="4" id="KW-0186">Copper</keyword>
<dbReference type="GO" id="GO:0005507">
    <property type="term" value="F:copper ion binding"/>
    <property type="evidence" value="ECO:0007669"/>
    <property type="project" value="InterPro"/>
</dbReference>
<dbReference type="OrthoDB" id="5600085at2759"/>
<evidence type="ECO:0000256" key="6">
    <source>
        <dbReference type="ARBA" id="ARBA00023163"/>
    </source>
</evidence>
<dbReference type="GO" id="GO:0000981">
    <property type="term" value="F:DNA-binding transcription factor activity, RNA polymerase II-specific"/>
    <property type="evidence" value="ECO:0007669"/>
    <property type="project" value="TreeGrafter"/>
</dbReference>
<keyword evidence="11" id="KW-1185">Reference proteome</keyword>
<dbReference type="GO" id="GO:0000978">
    <property type="term" value="F:RNA polymerase II cis-regulatory region sequence-specific DNA binding"/>
    <property type="evidence" value="ECO:0007669"/>
    <property type="project" value="TreeGrafter"/>
</dbReference>
<keyword evidence="6" id="KW-0804">Transcription</keyword>
<dbReference type="InterPro" id="IPR051763">
    <property type="entry name" value="Copper_Homeo_Regul"/>
</dbReference>
<dbReference type="GO" id="GO:0045944">
    <property type="term" value="P:positive regulation of transcription by RNA polymerase II"/>
    <property type="evidence" value="ECO:0007669"/>
    <property type="project" value="TreeGrafter"/>
</dbReference>
<dbReference type="FunFam" id="3.90.430.10:FF:000001">
    <property type="entry name" value="Copper fist DNA-binding protein"/>
    <property type="match status" value="1"/>
</dbReference>
<dbReference type="Gene3D" id="3.90.430.10">
    <property type="entry name" value="Copper fist DNA-binding domain"/>
    <property type="match status" value="1"/>
</dbReference>
<evidence type="ECO:0000256" key="7">
    <source>
        <dbReference type="ARBA" id="ARBA00023242"/>
    </source>
</evidence>
<feature type="region of interest" description="Disordered" evidence="8">
    <location>
        <begin position="138"/>
        <end position="195"/>
    </location>
</feature>
<dbReference type="SUPFAM" id="SSF57879">
    <property type="entry name" value="Zinc domain conserved in yeast copper-regulated transcription factors"/>
    <property type="match status" value="1"/>
</dbReference>
<organism evidence="10 11">
    <name type="scientific">Emericellopsis atlantica</name>
    <dbReference type="NCBI Taxonomy" id="2614577"/>
    <lineage>
        <taxon>Eukaryota</taxon>
        <taxon>Fungi</taxon>
        <taxon>Dikarya</taxon>
        <taxon>Ascomycota</taxon>
        <taxon>Pezizomycotina</taxon>
        <taxon>Sordariomycetes</taxon>
        <taxon>Hypocreomycetidae</taxon>
        <taxon>Hypocreales</taxon>
        <taxon>Bionectriaceae</taxon>
        <taxon>Emericellopsis</taxon>
    </lineage>
</organism>
<reference evidence="10" key="1">
    <citation type="journal article" date="2021" name="IMA Fungus">
        <title>Genomic characterization of three marine fungi, including Emericellopsis atlantica sp. nov. with signatures of a generalist lifestyle and marine biomass degradation.</title>
        <authorList>
            <person name="Hagestad O.C."/>
            <person name="Hou L."/>
            <person name="Andersen J.H."/>
            <person name="Hansen E.H."/>
            <person name="Altermark B."/>
            <person name="Li C."/>
            <person name="Kuhnert E."/>
            <person name="Cox R.J."/>
            <person name="Crous P.W."/>
            <person name="Spatafora J.W."/>
            <person name="Lail K."/>
            <person name="Amirebrahimi M."/>
            <person name="Lipzen A."/>
            <person name="Pangilinan J."/>
            <person name="Andreopoulos W."/>
            <person name="Hayes R.D."/>
            <person name="Ng V."/>
            <person name="Grigoriev I.V."/>
            <person name="Jackson S.A."/>
            <person name="Sutton T.D.S."/>
            <person name="Dobson A.D.W."/>
            <person name="Rama T."/>
        </authorList>
    </citation>
    <scope>NUCLEOTIDE SEQUENCE</scope>
    <source>
        <strain evidence="10">TS7</strain>
    </source>
</reference>
<keyword evidence="5" id="KW-0805">Transcription regulation</keyword>
<gene>
    <name evidence="10" type="ORF">F5Z01DRAFT_683362</name>
</gene>
<feature type="domain" description="Copper-fist" evidence="9">
    <location>
        <begin position="1"/>
        <end position="39"/>
    </location>
</feature>
<name>A0A9P8CLQ2_9HYPO</name>
<evidence type="ECO:0000256" key="5">
    <source>
        <dbReference type="ARBA" id="ARBA00023015"/>
    </source>
</evidence>
<evidence type="ECO:0000313" key="11">
    <source>
        <dbReference type="Proteomes" id="UP000887229"/>
    </source>
</evidence>
<evidence type="ECO:0000313" key="10">
    <source>
        <dbReference type="EMBL" id="KAG9251292.1"/>
    </source>
</evidence>
<dbReference type="GO" id="GO:0005634">
    <property type="term" value="C:nucleus"/>
    <property type="evidence" value="ECO:0007669"/>
    <property type="project" value="UniProtKB-SubCell"/>
</dbReference>
<evidence type="ECO:0000256" key="1">
    <source>
        <dbReference type="ARBA" id="ARBA00004123"/>
    </source>
</evidence>
<proteinExistence type="predicted"/>
<feature type="compositionally biased region" description="Polar residues" evidence="8">
    <location>
        <begin position="140"/>
        <end position="152"/>
    </location>
</feature>
<keyword evidence="3" id="KW-0862">Zinc</keyword>
<feature type="region of interest" description="Disordered" evidence="8">
    <location>
        <begin position="102"/>
        <end position="123"/>
    </location>
</feature>
<evidence type="ECO:0000256" key="4">
    <source>
        <dbReference type="ARBA" id="ARBA00023008"/>
    </source>
</evidence>
<evidence type="ECO:0000259" key="9">
    <source>
        <dbReference type="PROSITE" id="PS50073"/>
    </source>
</evidence>
<evidence type="ECO:0000256" key="8">
    <source>
        <dbReference type="SAM" id="MobiDB-lite"/>
    </source>
</evidence>
<evidence type="ECO:0000256" key="3">
    <source>
        <dbReference type="ARBA" id="ARBA00022833"/>
    </source>
</evidence>
<dbReference type="Proteomes" id="UP000887229">
    <property type="component" value="Unassembled WGS sequence"/>
</dbReference>
<dbReference type="PANTHER" id="PTHR28088:SF5">
    <property type="entry name" value="TRANSCRIPTIONAL ACTIVATOR HAA1-RELATED"/>
    <property type="match status" value="1"/>
</dbReference>
<dbReference type="GO" id="GO:0006879">
    <property type="term" value="P:intracellular iron ion homeostasis"/>
    <property type="evidence" value="ECO:0007669"/>
    <property type="project" value="TreeGrafter"/>
</dbReference>
<dbReference type="PROSITE" id="PS50073">
    <property type="entry name" value="COPPER_FIST_2"/>
    <property type="match status" value="1"/>
</dbReference>
<dbReference type="PRINTS" id="PR00617">
    <property type="entry name" value="COPPERFIST"/>
</dbReference>
<dbReference type="GO" id="GO:0006878">
    <property type="term" value="P:intracellular copper ion homeostasis"/>
    <property type="evidence" value="ECO:0007669"/>
    <property type="project" value="TreeGrafter"/>
</dbReference>
<dbReference type="GeneID" id="70296745"/>
<dbReference type="Pfam" id="PF00649">
    <property type="entry name" value="Copper-fist"/>
    <property type="match status" value="1"/>
</dbReference>
<dbReference type="SMART" id="SM00412">
    <property type="entry name" value="Cu_FIST"/>
    <property type="match status" value="1"/>
</dbReference>
<accession>A0A9P8CLQ2</accession>
<dbReference type="SMART" id="SM01090">
    <property type="entry name" value="Copper-fist"/>
    <property type="match status" value="1"/>
</dbReference>
<dbReference type="EMBL" id="MU251269">
    <property type="protein sequence ID" value="KAG9251292.1"/>
    <property type="molecule type" value="Genomic_DNA"/>
</dbReference>
<dbReference type="InterPro" id="IPR001083">
    <property type="entry name" value="Cu_fist_DNA-bd_dom"/>
</dbReference>
<feature type="compositionally biased region" description="Low complexity" evidence="8">
    <location>
        <begin position="168"/>
        <end position="183"/>
    </location>
</feature>
<protein>
    <submittedName>
        <fullName evidence="10">Copper fist DNA binding domain protein</fullName>
    </submittedName>
</protein>
<comment type="subcellular location">
    <subcellularLocation>
        <location evidence="1">Nucleus</location>
    </subcellularLocation>
</comment>